<reference evidence="3 4" key="1">
    <citation type="journal article" date="2012" name="J. Bacteriol.">
        <title>Complete genome sequence of Pelagibacterium halotolerans B2T.</title>
        <authorList>
            <person name="Huo Y.Y."/>
            <person name="Cheng H."/>
            <person name="Han X.F."/>
            <person name="Jiang X.W."/>
            <person name="Sun C."/>
            <person name="Zhang X.Q."/>
            <person name="Zhu X.F."/>
            <person name="Liu Y.F."/>
            <person name="Li P.F."/>
            <person name="Ni P.X."/>
            <person name="Wu M."/>
        </authorList>
    </citation>
    <scope>NUCLEOTIDE SEQUENCE [LARGE SCALE GENOMIC DNA]</scope>
    <source>
        <strain evidence="4">DSM 22347 / JCM 15775 / CGMCC 1.7692 / B2</strain>
    </source>
</reference>
<dbReference type="EMBL" id="CP003075">
    <property type="protein sequence ID" value="AEQ53118.1"/>
    <property type="molecule type" value="Genomic_DNA"/>
</dbReference>
<gene>
    <name evidence="3" type="ordered locus">KKY_3128</name>
</gene>
<name>G4RGW5_PELHB</name>
<dbReference type="RefSeq" id="WP_014132265.1">
    <property type="nucleotide sequence ID" value="NC_016078.1"/>
</dbReference>
<feature type="coiled-coil region" evidence="1">
    <location>
        <begin position="35"/>
        <end position="104"/>
    </location>
</feature>
<dbReference type="STRING" id="1082931.KKY_3128"/>
<dbReference type="KEGG" id="phl:KKY_3128"/>
<evidence type="ECO:0000313" key="4">
    <source>
        <dbReference type="Proteomes" id="UP000008850"/>
    </source>
</evidence>
<keyword evidence="4" id="KW-1185">Reference proteome</keyword>
<protein>
    <submittedName>
        <fullName evidence="3">Uncharacterized protein</fullName>
    </submittedName>
</protein>
<dbReference type="Proteomes" id="UP000008850">
    <property type="component" value="Chromosome"/>
</dbReference>
<evidence type="ECO:0000256" key="1">
    <source>
        <dbReference type="SAM" id="Coils"/>
    </source>
</evidence>
<organism evidence="3 4">
    <name type="scientific">Pelagibacterium halotolerans (strain DSM 22347 / JCM 15775 / CGMCC 1.7692 / B2)</name>
    <dbReference type="NCBI Taxonomy" id="1082931"/>
    <lineage>
        <taxon>Bacteria</taxon>
        <taxon>Pseudomonadati</taxon>
        <taxon>Pseudomonadota</taxon>
        <taxon>Alphaproteobacteria</taxon>
        <taxon>Hyphomicrobiales</taxon>
        <taxon>Devosiaceae</taxon>
        <taxon>Pelagibacterium</taxon>
    </lineage>
</organism>
<dbReference type="HOGENOM" id="CLU_2082600_0_0_5"/>
<keyword evidence="1" id="KW-0175">Coiled coil</keyword>
<evidence type="ECO:0000256" key="2">
    <source>
        <dbReference type="SAM" id="MobiDB-lite"/>
    </source>
</evidence>
<evidence type="ECO:0000313" key="3">
    <source>
        <dbReference type="EMBL" id="AEQ53118.1"/>
    </source>
</evidence>
<accession>G4RGW5</accession>
<feature type="region of interest" description="Disordered" evidence="2">
    <location>
        <begin position="1"/>
        <end position="22"/>
    </location>
</feature>
<proteinExistence type="predicted"/>
<sequence>MFRPRFVFQTRSADRDRQTDQDRRQAIAGVLARQRADVDREMAGLQRRMDDAYQRAAALLANSEAYGERSARDEDEIVAFEASAEAARKRIADLSRQLEMFEAISKLLDEADNAKSQ</sequence>
<dbReference type="AlphaFoldDB" id="G4RGW5"/>
<feature type="compositionally biased region" description="Basic and acidic residues" evidence="2">
    <location>
        <begin position="12"/>
        <end position="22"/>
    </location>
</feature>